<dbReference type="AlphaFoldDB" id="A0A839GBL6"/>
<evidence type="ECO:0000256" key="1">
    <source>
        <dbReference type="SAM" id="SignalP"/>
    </source>
</evidence>
<dbReference type="EMBL" id="JACJIQ010000005">
    <property type="protein sequence ID" value="MBA9076954.1"/>
    <property type="molecule type" value="Genomic_DNA"/>
</dbReference>
<accession>A0A839GBL6</accession>
<reference evidence="2 3" key="1">
    <citation type="submission" date="2020-08" db="EMBL/GenBank/DDBJ databases">
        <title>Genomic Encyclopedia of Type Strains, Phase IV (KMG-IV): sequencing the most valuable type-strain genomes for metagenomic binning, comparative biology and taxonomic classification.</title>
        <authorList>
            <person name="Goeker M."/>
        </authorList>
    </citation>
    <scope>NUCLEOTIDE SEQUENCE [LARGE SCALE GENOMIC DNA]</scope>
    <source>
        <strain evidence="2 3">DSM 29854</strain>
    </source>
</reference>
<name>A0A839GBL6_9BACT</name>
<feature type="chain" id="PRO_5032773066" evidence="1">
    <location>
        <begin position="24"/>
        <end position="279"/>
    </location>
</feature>
<dbReference type="SUPFAM" id="SSF63829">
    <property type="entry name" value="Calcium-dependent phosphotriesterase"/>
    <property type="match status" value="1"/>
</dbReference>
<comment type="caution">
    <text evidence="2">The sequence shown here is derived from an EMBL/GenBank/DDBJ whole genome shotgun (WGS) entry which is preliminary data.</text>
</comment>
<protein>
    <submittedName>
        <fullName evidence="2">Uncharacterized protein</fullName>
    </submittedName>
</protein>
<keyword evidence="3" id="KW-1185">Reference proteome</keyword>
<feature type="signal peptide" evidence="1">
    <location>
        <begin position="1"/>
        <end position="23"/>
    </location>
</feature>
<dbReference type="RefSeq" id="WP_182512629.1">
    <property type="nucleotide sequence ID" value="NZ_JACJIQ010000005.1"/>
</dbReference>
<dbReference type="Proteomes" id="UP000563094">
    <property type="component" value="Unassembled WGS sequence"/>
</dbReference>
<keyword evidence="1" id="KW-0732">Signal</keyword>
<sequence>MKRPLLFLLLTLLVLATSLPLSSYSPALPPAASLKHLARFPGEIKESSGLELADQPNTYWTHGDAGNSPILYKVNEQGQLLQQIQVDGTINNDWEDLTQDTNGYLYIGDVGNNSNKRHDLRIYKVSPKAGFEAQEIKFTYADLPKGKIEKKDRNFDCEAFFWHNRKLYLISKDRGASRTAKLYELPDTPGSHTARLLSKEDLPGLVTSADVSPDGRHLAVLTYGKLYLYPVAKGSTQFFAQNPQVIELPKAGKVEAVLFKNSKTLVLSNEEGDLFQYTM</sequence>
<evidence type="ECO:0000313" key="2">
    <source>
        <dbReference type="EMBL" id="MBA9076954.1"/>
    </source>
</evidence>
<organism evidence="2 3">
    <name type="scientific">Rufibacter quisquiliarum</name>
    <dbReference type="NCBI Taxonomy" id="1549639"/>
    <lineage>
        <taxon>Bacteria</taxon>
        <taxon>Pseudomonadati</taxon>
        <taxon>Bacteroidota</taxon>
        <taxon>Cytophagia</taxon>
        <taxon>Cytophagales</taxon>
        <taxon>Hymenobacteraceae</taxon>
        <taxon>Rufibacter</taxon>
    </lineage>
</organism>
<gene>
    <name evidence="2" type="ORF">FHS90_001662</name>
</gene>
<proteinExistence type="predicted"/>
<evidence type="ECO:0000313" key="3">
    <source>
        <dbReference type="Proteomes" id="UP000563094"/>
    </source>
</evidence>